<dbReference type="Pfam" id="PF02620">
    <property type="entry name" value="YceD"/>
    <property type="match status" value="1"/>
</dbReference>
<dbReference type="OrthoDB" id="9790372at2"/>
<dbReference type="AlphaFoldDB" id="A0A4R3KWE1"/>
<keyword evidence="2" id="KW-1185">Reference proteome</keyword>
<comment type="caution">
    <text evidence="1">The sequence shown here is derived from an EMBL/GenBank/DDBJ whole genome shotgun (WGS) entry which is preliminary data.</text>
</comment>
<gene>
    <name evidence="1" type="ORF">EDD65_10597</name>
</gene>
<dbReference type="RefSeq" id="WP_132027166.1">
    <property type="nucleotide sequence ID" value="NZ_CP068564.1"/>
</dbReference>
<dbReference type="EMBL" id="SMAE01000005">
    <property type="protein sequence ID" value="TCS89623.1"/>
    <property type="molecule type" value="Genomic_DNA"/>
</dbReference>
<sequence>MNIDLSELQKEDVLSIHIEGELNKNVLDASERNIKNLKYVEYRGDIYKADEGKIVHVDIHYEYEEVCSRCLTIFTGKGSTILSGRLIKNNNEIEEIDDEIIYYNGENVDLTDDILDMVILSLPMKPLCKKDCKGLCPKCGINLNKRKCDCVLEGIDPRLEKLKDFVPKEGGDV</sequence>
<protein>
    <recommendedName>
        <fullName evidence="3">DUF177 domain-containing protein</fullName>
    </recommendedName>
</protein>
<evidence type="ECO:0000313" key="1">
    <source>
        <dbReference type="EMBL" id="TCS89623.1"/>
    </source>
</evidence>
<organism evidence="1 2">
    <name type="scientific">Keratinibaculum paraultunense</name>
    <dbReference type="NCBI Taxonomy" id="1278232"/>
    <lineage>
        <taxon>Bacteria</taxon>
        <taxon>Bacillati</taxon>
        <taxon>Bacillota</taxon>
        <taxon>Tissierellia</taxon>
        <taxon>Tissierellales</taxon>
        <taxon>Tepidimicrobiaceae</taxon>
        <taxon>Keratinibaculum</taxon>
    </lineage>
</organism>
<dbReference type="PANTHER" id="PTHR34374:SF1">
    <property type="entry name" value="LARGE RIBOSOMAL RNA SUBUNIT ACCUMULATION PROTEIN YCED HOMOLOG 1, CHLOROPLASTIC"/>
    <property type="match status" value="1"/>
</dbReference>
<dbReference type="InterPro" id="IPR003772">
    <property type="entry name" value="YceD"/>
</dbReference>
<proteinExistence type="predicted"/>
<dbReference type="Proteomes" id="UP000294567">
    <property type="component" value="Unassembled WGS sequence"/>
</dbReference>
<evidence type="ECO:0008006" key="3">
    <source>
        <dbReference type="Google" id="ProtNLM"/>
    </source>
</evidence>
<name>A0A4R3KWE1_9FIRM</name>
<dbReference type="PANTHER" id="PTHR34374">
    <property type="entry name" value="LARGE RIBOSOMAL RNA SUBUNIT ACCUMULATION PROTEIN YCED HOMOLOG 1, CHLOROPLASTIC"/>
    <property type="match status" value="1"/>
</dbReference>
<reference evidence="1 2" key="1">
    <citation type="submission" date="2019-03" db="EMBL/GenBank/DDBJ databases">
        <title>Genomic Encyclopedia of Type Strains, Phase IV (KMG-IV): sequencing the most valuable type-strain genomes for metagenomic binning, comparative biology and taxonomic classification.</title>
        <authorList>
            <person name="Goeker M."/>
        </authorList>
    </citation>
    <scope>NUCLEOTIDE SEQUENCE [LARGE SCALE GENOMIC DNA]</scope>
    <source>
        <strain evidence="1 2">DSM 26752</strain>
    </source>
</reference>
<accession>A0A4R3KWE1</accession>
<evidence type="ECO:0000313" key="2">
    <source>
        <dbReference type="Proteomes" id="UP000294567"/>
    </source>
</evidence>